<sequence length="57" mass="6597">MKRSKSAKEALEEMNQAIYNLKKALIKAPLLYKIALIIWLAVFIELIRWNLGLVRIG</sequence>
<feature type="transmembrane region" description="Helical" evidence="1">
    <location>
        <begin position="30"/>
        <end position="51"/>
    </location>
</feature>
<dbReference type="AlphaFoldDB" id="A0A150J999"/>
<evidence type="ECO:0000313" key="3">
    <source>
        <dbReference type="Proteomes" id="UP000075398"/>
    </source>
</evidence>
<comment type="caution">
    <text evidence="2">The sequence shown here is derived from an EMBL/GenBank/DDBJ whole genome shotgun (WGS) entry which is preliminary data.</text>
</comment>
<reference evidence="2 3" key="1">
    <citation type="journal article" date="2016" name="ISME J.">
        <title>Chasing the elusive Euryarchaeota class WSA2: genomes reveal a uniquely fastidious methyl-reducing methanogen.</title>
        <authorList>
            <person name="Nobu M.K."/>
            <person name="Narihiro T."/>
            <person name="Kuroda K."/>
            <person name="Mei R."/>
            <person name="Liu W.T."/>
        </authorList>
    </citation>
    <scope>NUCLEOTIDE SEQUENCE [LARGE SCALE GENOMIC DNA]</scope>
    <source>
        <strain evidence="2">U1lsi0528_Bin055</strain>
    </source>
</reference>
<accession>A0A150J999</accession>
<protein>
    <submittedName>
        <fullName evidence="2">Uncharacterized protein</fullName>
    </submittedName>
</protein>
<dbReference type="EMBL" id="LNGC01000001">
    <property type="protein sequence ID" value="KYC53809.1"/>
    <property type="molecule type" value="Genomic_DNA"/>
</dbReference>
<evidence type="ECO:0000256" key="1">
    <source>
        <dbReference type="SAM" id="Phobius"/>
    </source>
</evidence>
<organism evidence="2 3">
    <name type="scientific">Candidatus Methanofastidiosum methylothiophilum</name>
    <dbReference type="NCBI Taxonomy" id="1705564"/>
    <lineage>
        <taxon>Archaea</taxon>
        <taxon>Methanobacteriati</taxon>
        <taxon>Methanobacteriota</taxon>
        <taxon>Stenosarchaea group</taxon>
        <taxon>Candidatus Methanofastidiosia</taxon>
        <taxon>Candidatus Methanofastidiosales</taxon>
        <taxon>Candidatus Methanofastidiosaceae</taxon>
        <taxon>Candidatus Methanofastidiosum</taxon>
    </lineage>
</organism>
<keyword evidence="1" id="KW-0812">Transmembrane</keyword>
<keyword evidence="1" id="KW-0472">Membrane</keyword>
<gene>
    <name evidence="2" type="ORF">AMQ22_00008</name>
</gene>
<proteinExistence type="predicted"/>
<dbReference type="Proteomes" id="UP000075398">
    <property type="component" value="Unassembled WGS sequence"/>
</dbReference>
<keyword evidence="1" id="KW-1133">Transmembrane helix</keyword>
<name>A0A150J999_9EURY</name>
<evidence type="ECO:0000313" key="2">
    <source>
        <dbReference type="EMBL" id="KYC53809.1"/>
    </source>
</evidence>